<protein>
    <submittedName>
        <fullName evidence="2">GL13780</fullName>
    </submittedName>
</protein>
<organism evidence="3">
    <name type="scientific">Drosophila persimilis</name>
    <name type="common">Fruit fly</name>
    <dbReference type="NCBI Taxonomy" id="7234"/>
    <lineage>
        <taxon>Eukaryota</taxon>
        <taxon>Metazoa</taxon>
        <taxon>Ecdysozoa</taxon>
        <taxon>Arthropoda</taxon>
        <taxon>Hexapoda</taxon>
        <taxon>Insecta</taxon>
        <taxon>Pterygota</taxon>
        <taxon>Neoptera</taxon>
        <taxon>Endopterygota</taxon>
        <taxon>Diptera</taxon>
        <taxon>Brachycera</taxon>
        <taxon>Muscomorpha</taxon>
        <taxon>Ephydroidea</taxon>
        <taxon>Drosophilidae</taxon>
        <taxon>Drosophila</taxon>
        <taxon>Sophophora</taxon>
    </lineage>
</organism>
<dbReference type="AlphaFoldDB" id="B4GNZ0"/>
<dbReference type="eggNOG" id="ENOG502TJRY">
    <property type="taxonomic scope" value="Eukaryota"/>
</dbReference>
<evidence type="ECO:0000313" key="3">
    <source>
        <dbReference type="Proteomes" id="UP000008744"/>
    </source>
</evidence>
<reference evidence="2 3" key="1">
    <citation type="journal article" date="2007" name="Nature">
        <title>Evolution of genes and genomes on the Drosophila phylogeny.</title>
        <authorList>
            <consortium name="Drosophila 12 Genomes Consortium"/>
            <person name="Clark A.G."/>
            <person name="Eisen M.B."/>
            <person name="Smith D.R."/>
            <person name="Bergman C.M."/>
            <person name="Oliver B."/>
            <person name="Markow T.A."/>
            <person name="Kaufman T.C."/>
            <person name="Kellis M."/>
            <person name="Gelbart W."/>
            <person name="Iyer V.N."/>
            <person name="Pollard D.A."/>
            <person name="Sackton T.B."/>
            <person name="Larracuente A.M."/>
            <person name="Singh N.D."/>
            <person name="Abad J.P."/>
            <person name="Abt D.N."/>
            <person name="Adryan B."/>
            <person name="Aguade M."/>
            <person name="Akashi H."/>
            <person name="Anderson W.W."/>
            <person name="Aquadro C.F."/>
            <person name="Ardell D.H."/>
            <person name="Arguello R."/>
            <person name="Artieri C.G."/>
            <person name="Barbash D.A."/>
            <person name="Barker D."/>
            <person name="Barsanti P."/>
            <person name="Batterham P."/>
            <person name="Batzoglou S."/>
            <person name="Begun D."/>
            <person name="Bhutkar A."/>
            <person name="Blanco E."/>
            <person name="Bosak S.A."/>
            <person name="Bradley R.K."/>
            <person name="Brand A.D."/>
            <person name="Brent M.R."/>
            <person name="Brooks A.N."/>
            <person name="Brown R.H."/>
            <person name="Butlin R.K."/>
            <person name="Caggese C."/>
            <person name="Calvi B.R."/>
            <person name="Bernardo de Carvalho A."/>
            <person name="Caspi A."/>
            <person name="Castrezana S."/>
            <person name="Celniker S.E."/>
            <person name="Chang J.L."/>
            <person name="Chapple C."/>
            <person name="Chatterji S."/>
            <person name="Chinwalla A."/>
            <person name="Civetta A."/>
            <person name="Clifton S.W."/>
            <person name="Comeron J.M."/>
            <person name="Costello J.C."/>
            <person name="Coyne J.A."/>
            <person name="Daub J."/>
            <person name="David R.G."/>
            <person name="Delcher A.L."/>
            <person name="Delehaunty K."/>
            <person name="Do C.B."/>
            <person name="Ebling H."/>
            <person name="Edwards K."/>
            <person name="Eickbush T."/>
            <person name="Evans J.D."/>
            <person name="Filipski A."/>
            <person name="Findeiss S."/>
            <person name="Freyhult E."/>
            <person name="Fulton L."/>
            <person name="Fulton R."/>
            <person name="Garcia A.C."/>
            <person name="Gardiner A."/>
            <person name="Garfield D.A."/>
            <person name="Garvin B.E."/>
            <person name="Gibson G."/>
            <person name="Gilbert D."/>
            <person name="Gnerre S."/>
            <person name="Godfrey J."/>
            <person name="Good R."/>
            <person name="Gotea V."/>
            <person name="Gravely B."/>
            <person name="Greenberg A.J."/>
            <person name="Griffiths-Jones S."/>
            <person name="Gross S."/>
            <person name="Guigo R."/>
            <person name="Gustafson E.A."/>
            <person name="Haerty W."/>
            <person name="Hahn M.W."/>
            <person name="Halligan D.L."/>
            <person name="Halpern A.L."/>
            <person name="Halter G.M."/>
            <person name="Han M.V."/>
            <person name="Heger A."/>
            <person name="Hillier L."/>
            <person name="Hinrichs A.S."/>
            <person name="Holmes I."/>
            <person name="Hoskins R.A."/>
            <person name="Hubisz M.J."/>
            <person name="Hultmark D."/>
            <person name="Huntley M.A."/>
            <person name="Jaffe D.B."/>
            <person name="Jagadeeshan S."/>
            <person name="Jeck W.R."/>
            <person name="Johnson J."/>
            <person name="Jones C.D."/>
            <person name="Jordan W.C."/>
            <person name="Karpen G.H."/>
            <person name="Kataoka E."/>
            <person name="Keightley P.D."/>
            <person name="Kheradpour P."/>
            <person name="Kirkness E.F."/>
            <person name="Koerich L.B."/>
            <person name="Kristiansen K."/>
            <person name="Kudrna D."/>
            <person name="Kulathinal R.J."/>
            <person name="Kumar S."/>
            <person name="Kwok R."/>
            <person name="Lander E."/>
            <person name="Langley C.H."/>
            <person name="Lapoint R."/>
            <person name="Lazzaro B.P."/>
            <person name="Lee S.J."/>
            <person name="Levesque L."/>
            <person name="Li R."/>
            <person name="Lin C.F."/>
            <person name="Lin M.F."/>
            <person name="Lindblad-Toh K."/>
            <person name="Llopart A."/>
            <person name="Long M."/>
            <person name="Low L."/>
            <person name="Lozovsky E."/>
            <person name="Lu J."/>
            <person name="Luo M."/>
            <person name="Machado C.A."/>
            <person name="Makalowski W."/>
            <person name="Marzo M."/>
            <person name="Matsuda M."/>
            <person name="Matzkin L."/>
            <person name="McAllister B."/>
            <person name="McBride C.S."/>
            <person name="McKernan B."/>
            <person name="McKernan K."/>
            <person name="Mendez-Lago M."/>
            <person name="Minx P."/>
            <person name="Mollenhauer M.U."/>
            <person name="Montooth K."/>
            <person name="Mount S.M."/>
            <person name="Mu X."/>
            <person name="Myers E."/>
            <person name="Negre B."/>
            <person name="Newfeld S."/>
            <person name="Nielsen R."/>
            <person name="Noor M.A."/>
            <person name="O'Grady P."/>
            <person name="Pachter L."/>
            <person name="Papaceit M."/>
            <person name="Parisi M.J."/>
            <person name="Parisi M."/>
            <person name="Parts L."/>
            <person name="Pedersen J.S."/>
            <person name="Pesole G."/>
            <person name="Phillippy A.M."/>
            <person name="Ponting C.P."/>
            <person name="Pop M."/>
            <person name="Porcelli D."/>
            <person name="Powell J.R."/>
            <person name="Prohaska S."/>
            <person name="Pruitt K."/>
            <person name="Puig M."/>
            <person name="Quesneville H."/>
            <person name="Ram K.R."/>
            <person name="Rand D."/>
            <person name="Rasmussen M.D."/>
            <person name="Reed L.K."/>
            <person name="Reenan R."/>
            <person name="Reily A."/>
            <person name="Remington K.A."/>
            <person name="Rieger T.T."/>
            <person name="Ritchie M.G."/>
            <person name="Robin C."/>
            <person name="Rogers Y.H."/>
            <person name="Rohde C."/>
            <person name="Rozas J."/>
            <person name="Rubenfield M.J."/>
            <person name="Ruiz A."/>
            <person name="Russo S."/>
            <person name="Salzberg S.L."/>
            <person name="Sanchez-Gracia A."/>
            <person name="Saranga D.J."/>
            <person name="Sato H."/>
            <person name="Schaeffer S.W."/>
            <person name="Schatz M.C."/>
            <person name="Schlenke T."/>
            <person name="Schwartz R."/>
            <person name="Segarra C."/>
            <person name="Singh R.S."/>
            <person name="Sirot L."/>
            <person name="Sirota M."/>
            <person name="Sisneros N.B."/>
            <person name="Smith C.D."/>
            <person name="Smith T.F."/>
            <person name="Spieth J."/>
            <person name="Stage D.E."/>
            <person name="Stark A."/>
            <person name="Stephan W."/>
            <person name="Strausberg R.L."/>
            <person name="Strempel S."/>
            <person name="Sturgill D."/>
            <person name="Sutton G."/>
            <person name="Sutton G.G."/>
            <person name="Tao W."/>
            <person name="Teichmann S."/>
            <person name="Tobari Y.N."/>
            <person name="Tomimura Y."/>
            <person name="Tsolas J.M."/>
            <person name="Valente V.L."/>
            <person name="Venter E."/>
            <person name="Venter J.C."/>
            <person name="Vicario S."/>
            <person name="Vieira F.G."/>
            <person name="Vilella A.J."/>
            <person name="Villasante A."/>
            <person name="Walenz B."/>
            <person name="Wang J."/>
            <person name="Wasserman M."/>
            <person name="Watts T."/>
            <person name="Wilson D."/>
            <person name="Wilson R.K."/>
            <person name="Wing R.A."/>
            <person name="Wolfner M.F."/>
            <person name="Wong A."/>
            <person name="Wong G.K."/>
            <person name="Wu C.I."/>
            <person name="Wu G."/>
            <person name="Yamamoto D."/>
            <person name="Yang H.P."/>
            <person name="Yang S.P."/>
            <person name="Yorke J.A."/>
            <person name="Yoshida K."/>
            <person name="Zdobnov E."/>
            <person name="Zhang P."/>
            <person name="Zhang Y."/>
            <person name="Zimin A.V."/>
            <person name="Baldwin J."/>
            <person name="Abdouelleil A."/>
            <person name="Abdulkadir J."/>
            <person name="Abebe A."/>
            <person name="Abera B."/>
            <person name="Abreu J."/>
            <person name="Acer S.C."/>
            <person name="Aftuck L."/>
            <person name="Alexander A."/>
            <person name="An P."/>
            <person name="Anderson E."/>
            <person name="Anderson S."/>
            <person name="Arachi H."/>
            <person name="Azer M."/>
            <person name="Bachantsang P."/>
            <person name="Barry A."/>
            <person name="Bayul T."/>
            <person name="Berlin A."/>
            <person name="Bessette D."/>
            <person name="Bloom T."/>
            <person name="Blye J."/>
            <person name="Boguslavskiy L."/>
            <person name="Bonnet C."/>
            <person name="Boukhgalter B."/>
            <person name="Bourzgui I."/>
            <person name="Brown A."/>
            <person name="Cahill P."/>
            <person name="Channer S."/>
            <person name="Cheshatsang Y."/>
            <person name="Chuda L."/>
            <person name="Citroen M."/>
            <person name="Collymore A."/>
            <person name="Cooke P."/>
            <person name="Costello M."/>
            <person name="D'Aco K."/>
            <person name="Daza R."/>
            <person name="De Haan G."/>
            <person name="DeGray S."/>
            <person name="DeMaso C."/>
            <person name="Dhargay N."/>
            <person name="Dooley K."/>
            <person name="Dooley E."/>
            <person name="Doricent M."/>
            <person name="Dorje P."/>
            <person name="Dorjee K."/>
            <person name="Dupes A."/>
            <person name="Elong R."/>
            <person name="Falk J."/>
            <person name="Farina A."/>
            <person name="Faro S."/>
            <person name="Ferguson D."/>
            <person name="Fisher S."/>
            <person name="Foley C.D."/>
            <person name="Franke A."/>
            <person name="Friedrich D."/>
            <person name="Gadbois L."/>
            <person name="Gearin G."/>
            <person name="Gearin C.R."/>
            <person name="Giannoukos G."/>
            <person name="Goode T."/>
            <person name="Graham J."/>
            <person name="Grandbois E."/>
            <person name="Grewal S."/>
            <person name="Gyaltsen K."/>
            <person name="Hafez N."/>
            <person name="Hagos B."/>
            <person name="Hall J."/>
            <person name="Henson C."/>
            <person name="Hollinger A."/>
            <person name="Honan T."/>
            <person name="Huard M.D."/>
            <person name="Hughes L."/>
            <person name="Hurhula B."/>
            <person name="Husby M.E."/>
            <person name="Kamat A."/>
            <person name="Kanga B."/>
            <person name="Kashin S."/>
            <person name="Khazanovich D."/>
            <person name="Kisner P."/>
            <person name="Lance K."/>
            <person name="Lara M."/>
            <person name="Lee W."/>
            <person name="Lennon N."/>
            <person name="Letendre F."/>
            <person name="LeVine R."/>
            <person name="Lipovsky A."/>
            <person name="Liu X."/>
            <person name="Liu J."/>
            <person name="Liu S."/>
            <person name="Lokyitsang T."/>
            <person name="Lokyitsang Y."/>
            <person name="Lubonja R."/>
            <person name="Lui A."/>
            <person name="MacDonald P."/>
            <person name="Magnisalis V."/>
            <person name="Maru K."/>
            <person name="Matthews C."/>
            <person name="McCusker W."/>
            <person name="McDonough S."/>
            <person name="Mehta T."/>
            <person name="Meldrim J."/>
            <person name="Meneus L."/>
            <person name="Mihai O."/>
            <person name="Mihalev A."/>
            <person name="Mihova T."/>
            <person name="Mittelman R."/>
            <person name="Mlenga V."/>
            <person name="Montmayeur A."/>
            <person name="Mulrain L."/>
            <person name="Navidi A."/>
            <person name="Naylor J."/>
            <person name="Negash T."/>
            <person name="Nguyen T."/>
            <person name="Nguyen N."/>
            <person name="Nicol R."/>
            <person name="Norbu C."/>
            <person name="Norbu N."/>
            <person name="Novod N."/>
            <person name="O'Neill B."/>
            <person name="Osman S."/>
            <person name="Markiewicz E."/>
            <person name="Oyono O.L."/>
            <person name="Patti C."/>
            <person name="Phunkhang P."/>
            <person name="Pierre F."/>
            <person name="Priest M."/>
            <person name="Raghuraman S."/>
            <person name="Rege F."/>
            <person name="Reyes R."/>
            <person name="Rise C."/>
            <person name="Rogov P."/>
            <person name="Ross K."/>
            <person name="Ryan E."/>
            <person name="Settipalli S."/>
            <person name="Shea T."/>
            <person name="Sherpa N."/>
            <person name="Shi L."/>
            <person name="Shih D."/>
            <person name="Sparrow T."/>
            <person name="Spaulding J."/>
            <person name="Stalker J."/>
            <person name="Stange-Thomann N."/>
            <person name="Stavropoulos S."/>
            <person name="Stone C."/>
            <person name="Strader C."/>
            <person name="Tesfaye S."/>
            <person name="Thomson T."/>
            <person name="Thoulutsang Y."/>
            <person name="Thoulutsang D."/>
            <person name="Topham K."/>
            <person name="Topping I."/>
            <person name="Tsamla T."/>
            <person name="Vassiliev H."/>
            <person name="Vo A."/>
            <person name="Wangchuk T."/>
            <person name="Wangdi T."/>
            <person name="Weiand M."/>
            <person name="Wilkinson J."/>
            <person name="Wilson A."/>
            <person name="Yadav S."/>
            <person name="Young G."/>
            <person name="Yu Q."/>
            <person name="Zembek L."/>
            <person name="Zhong D."/>
            <person name="Zimmer A."/>
            <person name="Zwirko Z."/>
            <person name="Jaffe D.B."/>
            <person name="Alvarez P."/>
            <person name="Brockman W."/>
            <person name="Butler J."/>
            <person name="Chin C."/>
            <person name="Gnerre S."/>
            <person name="Grabherr M."/>
            <person name="Kleber M."/>
            <person name="Mauceli E."/>
            <person name="MacCallum I."/>
        </authorList>
    </citation>
    <scope>NUCLEOTIDE SEQUENCE [LARGE SCALE GENOMIC DNA]</scope>
    <source>
        <strain evidence="3">MSH-3 / Tucson 14011-0111.49</strain>
    </source>
</reference>
<feature type="signal peptide" evidence="1">
    <location>
        <begin position="1"/>
        <end position="17"/>
    </location>
</feature>
<name>B4GNZ0_DROPE</name>
<accession>B4GNZ0</accession>
<dbReference type="Proteomes" id="UP000008744">
    <property type="component" value="Unassembled WGS sequence"/>
</dbReference>
<evidence type="ECO:0000313" key="2">
    <source>
        <dbReference type="EMBL" id="EDW38873.1"/>
    </source>
</evidence>
<proteinExistence type="predicted"/>
<feature type="chain" id="PRO_5002804104" evidence="1">
    <location>
        <begin position="18"/>
        <end position="144"/>
    </location>
</feature>
<keyword evidence="1" id="KW-0732">Signal</keyword>
<dbReference type="PhylomeDB" id="B4GNZ0"/>
<dbReference type="OMA" id="EPCSTCN"/>
<gene>
    <name evidence="2" type="primary">Dper\GL13780</name>
    <name evidence="2" type="ORF">Dper_GL13780</name>
</gene>
<dbReference type="STRING" id="7234.B4GNZ0"/>
<keyword evidence="3" id="KW-1185">Reference proteome</keyword>
<sequence length="144" mass="15823">MLKSIFLVAALLVVVQATILLPKPQPVEPCSTCNLYLRGYTWALEDCTCRVFQNACLLGEENARRKKAGKTPLVIVSEKVCRSFIPKKCLIGLPVVAKFPKPAPCGCNGKPGNLVNQQFKNLCALKKYSSENSKPYISYTIGIC</sequence>
<dbReference type="EMBL" id="CH479186">
    <property type="protein sequence ID" value="EDW38873.1"/>
    <property type="molecule type" value="Genomic_DNA"/>
</dbReference>
<dbReference type="HOGENOM" id="CLU_136400_0_0_1"/>
<dbReference type="KEGG" id="dpe:6594853"/>
<evidence type="ECO:0000256" key="1">
    <source>
        <dbReference type="SAM" id="SignalP"/>
    </source>
</evidence>
<dbReference type="OrthoDB" id="7839023at2759"/>